<dbReference type="CDD" id="cd06261">
    <property type="entry name" value="TM_PBP2"/>
    <property type="match status" value="1"/>
</dbReference>
<keyword evidence="2 8" id="KW-0813">Transport</keyword>
<dbReference type="GO" id="GO:0005886">
    <property type="term" value="C:plasma membrane"/>
    <property type="evidence" value="ECO:0007669"/>
    <property type="project" value="UniProtKB-SubCell"/>
</dbReference>
<feature type="transmembrane region" description="Helical" evidence="8">
    <location>
        <begin position="140"/>
        <end position="163"/>
    </location>
</feature>
<dbReference type="PANTHER" id="PTHR43357:SF4">
    <property type="entry name" value="INNER MEMBRANE ABC TRANSPORTER PERMEASE PROTEIN YDCV"/>
    <property type="match status" value="1"/>
</dbReference>
<name>A0A939MAY1_9BRAD</name>
<dbReference type="KEGG" id="bban:J4G43_032720"/>
<dbReference type="InterPro" id="IPR035906">
    <property type="entry name" value="MetI-like_sf"/>
</dbReference>
<evidence type="ECO:0000256" key="7">
    <source>
        <dbReference type="ARBA" id="ARBA00023136"/>
    </source>
</evidence>
<dbReference type="Gene3D" id="1.10.3720.10">
    <property type="entry name" value="MetI-like"/>
    <property type="match status" value="1"/>
</dbReference>
<protein>
    <submittedName>
        <fullName evidence="10">ABC transporter permease</fullName>
    </submittedName>
</protein>
<gene>
    <name evidence="11" type="ORF">J4G43_032720</name>
    <name evidence="10" type="ORF">J4G43_34690</name>
</gene>
<dbReference type="EMBL" id="CP086136">
    <property type="protein sequence ID" value="UEM09472.1"/>
    <property type="molecule type" value="Genomic_DNA"/>
</dbReference>
<dbReference type="InterPro" id="IPR000515">
    <property type="entry name" value="MetI-like"/>
</dbReference>
<dbReference type="GO" id="GO:0055085">
    <property type="term" value="P:transmembrane transport"/>
    <property type="evidence" value="ECO:0007669"/>
    <property type="project" value="InterPro"/>
</dbReference>
<evidence type="ECO:0000256" key="6">
    <source>
        <dbReference type="ARBA" id="ARBA00022989"/>
    </source>
</evidence>
<dbReference type="EMBL" id="JAGEMI010000001">
    <property type="protein sequence ID" value="MBO1865863.1"/>
    <property type="molecule type" value="Genomic_DNA"/>
</dbReference>
<feature type="transmembrane region" description="Helical" evidence="8">
    <location>
        <begin position="69"/>
        <end position="95"/>
    </location>
</feature>
<reference evidence="11 12" key="2">
    <citation type="journal article" date="2022" name="Int. J. Syst. Evol. Microbiol.">
        <title>Strains of Bradyrhizobium barranii sp. nov. associated with legumes native to Canada are symbionts of soybeans and belong to different subspecies (subsp. barranii subsp. nov. and subsp. apii subsp. nov.) and symbiovars (sv. glycinearum and sv. septentrionale).</title>
        <authorList>
            <person name="Bromfield E.S.P."/>
            <person name="Cloutier S."/>
            <person name="Wasai-Hara S."/>
            <person name="Minamisawa K."/>
        </authorList>
    </citation>
    <scope>NUCLEOTIDE SEQUENCE [LARGE SCALE GENOMIC DNA]</scope>
    <source>
        <strain evidence="11 12">144S4</strain>
    </source>
</reference>
<comment type="subcellular location">
    <subcellularLocation>
        <location evidence="1">Cell inner membrane</location>
        <topology evidence="1">Multi-pass membrane protein</topology>
    </subcellularLocation>
    <subcellularLocation>
        <location evidence="8">Cell membrane</location>
        <topology evidence="8">Multi-pass membrane protein</topology>
    </subcellularLocation>
</comment>
<reference evidence="10" key="1">
    <citation type="submission" date="2021-03" db="EMBL/GenBank/DDBJ databases">
        <title>Whole Genome Sequence of Bradyrhizobium sp. Strain 144S4.</title>
        <authorList>
            <person name="Bromfield E.S.P."/>
            <person name="Cloutier S."/>
        </authorList>
    </citation>
    <scope>NUCLEOTIDE SEQUENCE [LARGE SCALE GENOMIC DNA]</scope>
    <source>
        <strain evidence="10">144S4</strain>
    </source>
</reference>
<feature type="transmembrane region" description="Helical" evidence="8">
    <location>
        <begin position="107"/>
        <end position="128"/>
    </location>
</feature>
<feature type="transmembrane region" description="Helical" evidence="8">
    <location>
        <begin position="240"/>
        <end position="263"/>
    </location>
</feature>
<evidence type="ECO:0000256" key="3">
    <source>
        <dbReference type="ARBA" id="ARBA00022475"/>
    </source>
</evidence>
<evidence type="ECO:0000313" key="12">
    <source>
        <dbReference type="Proteomes" id="UP000664702"/>
    </source>
</evidence>
<evidence type="ECO:0000313" key="10">
    <source>
        <dbReference type="EMBL" id="MBO1865863.1"/>
    </source>
</evidence>
<evidence type="ECO:0000256" key="5">
    <source>
        <dbReference type="ARBA" id="ARBA00022692"/>
    </source>
</evidence>
<proteinExistence type="inferred from homology"/>
<accession>A0A939MAY1</accession>
<dbReference type="Pfam" id="PF00528">
    <property type="entry name" value="BPD_transp_1"/>
    <property type="match status" value="1"/>
</dbReference>
<dbReference type="PANTHER" id="PTHR43357">
    <property type="entry name" value="INNER MEMBRANE ABC TRANSPORTER PERMEASE PROTEIN YDCV"/>
    <property type="match status" value="1"/>
</dbReference>
<evidence type="ECO:0000259" key="9">
    <source>
        <dbReference type="PROSITE" id="PS50928"/>
    </source>
</evidence>
<comment type="similarity">
    <text evidence="8">Belongs to the binding-protein-dependent transport system permease family.</text>
</comment>
<evidence type="ECO:0000256" key="2">
    <source>
        <dbReference type="ARBA" id="ARBA00022448"/>
    </source>
</evidence>
<dbReference type="SUPFAM" id="SSF161098">
    <property type="entry name" value="MetI-like"/>
    <property type="match status" value="1"/>
</dbReference>
<keyword evidence="4" id="KW-0997">Cell inner membrane</keyword>
<keyword evidence="3" id="KW-1003">Cell membrane</keyword>
<evidence type="ECO:0000313" key="11">
    <source>
        <dbReference type="EMBL" id="UEM09472.1"/>
    </source>
</evidence>
<feature type="domain" description="ABC transmembrane type-1" evidence="9">
    <location>
        <begin position="69"/>
        <end position="257"/>
    </location>
</feature>
<evidence type="ECO:0000256" key="1">
    <source>
        <dbReference type="ARBA" id="ARBA00004429"/>
    </source>
</evidence>
<organism evidence="10">
    <name type="scientific">Bradyrhizobium barranii subsp. barranii</name>
    <dbReference type="NCBI Taxonomy" id="2823807"/>
    <lineage>
        <taxon>Bacteria</taxon>
        <taxon>Pseudomonadati</taxon>
        <taxon>Pseudomonadota</taxon>
        <taxon>Alphaproteobacteria</taxon>
        <taxon>Hyphomicrobiales</taxon>
        <taxon>Nitrobacteraceae</taxon>
        <taxon>Bradyrhizobium</taxon>
        <taxon>Bradyrhizobium barranii</taxon>
    </lineage>
</organism>
<feature type="transmembrane region" description="Helical" evidence="8">
    <location>
        <begin position="184"/>
        <end position="203"/>
    </location>
</feature>
<keyword evidence="7 8" id="KW-0472">Membrane</keyword>
<sequence length="266" mass="29011">MSTSSTAFEGSSPMTRSIAWAIICFLVLPITIVFAVSLTDRPYLSLPRDGVSLQYYRNLLTSQAWLTSILHSLVIAICSTVIATVAGTLCAIGCWRLGNRASNIVRLVMLMPIMVPTIVYALGIYQVWVDLRLIDTYTGVIIAHAVTGMPYVIITVSTALAGFDPRLEQAALNLGASIGQTLRMVIIPNILPGIISGVIFAFIHSWDELVIVLFIAGRGVFTLPRRMWDGINEQLDPTMAAVAAVLILITVSLLFIDIAVRAYRSR</sequence>
<evidence type="ECO:0000256" key="8">
    <source>
        <dbReference type="RuleBase" id="RU363032"/>
    </source>
</evidence>
<evidence type="ECO:0000256" key="4">
    <source>
        <dbReference type="ARBA" id="ARBA00022519"/>
    </source>
</evidence>
<dbReference type="AlphaFoldDB" id="A0A939MAY1"/>
<dbReference type="PROSITE" id="PS50928">
    <property type="entry name" value="ABC_TM1"/>
    <property type="match status" value="1"/>
</dbReference>
<dbReference type="RefSeq" id="WP_063982540.1">
    <property type="nucleotide sequence ID" value="NZ_CP086136.1"/>
</dbReference>
<keyword evidence="6 8" id="KW-1133">Transmembrane helix</keyword>
<keyword evidence="5 8" id="KW-0812">Transmembrane</keyword>
<dbReference type="Proteomes" id="UP000664702">
    <property type="component" value="Chromosome"/>
</dbReference>
<feature type="transmembrane region" description="Helical" evidence="8">
    <location>
        <begin position="18"/>
        <end position="38"/>
    </location>
</feature>